<dbReference type="STRING" id="1798401.A2363_00260"/>
<sequence>MNIRSYTSVADRRKALEKELRVDLGHVGSFTLDESVASSRNCENMIGAAQIPMGVAGPLLIGNKKYYLPLATTEGALVASVSRGCKAITESGGASVLAVRVGATRGPVFKVKNMEENSRLFEFVMSHKVKFNQIAKTTSGHISLTNVETNSVGLYRFVRFTFDTRDAMGLNMVTFATQKIVTFIESQLHIPCVSLAGNYDVDKKPSWLNIIYGRGTEAWAEVIIPATILQAVLKTTAQRLYDVWIAKCMIGSALSGSMGFNAQYANIIAAIFIATGQDPAHVAEGSVGITTADVKGKDLYMSVYLPDLMVGTVGGGTGLATQKEALSIVGAKTSQEFAEVVAGAALAGEISLLASLSEGTLARAHERYGRNR</sequence>
<dbReference type="InterPro" id="IPR009023">
    <property type="entry name" value="HMG_CoA_Rdtase_NAD(P)-bd_sf"/>
</dbReference>
<comment type="caution">
    <text evidence="5">The sequence shown here is derived from an EMBL/GenBank/DDBJ whole genome shotgun (WGS) entry which is preliminary data.</text>
</comment>
<dbReference type="EC" id="1.1.1.34" evidence="2"/>
<name>A0A1F6BD33_9BACT</name>
<dbReference type="InterPro" id="IPR002202">
    <property type="entry name" value="HMG_CoA_Rdtase"/>
</dbReference>
<dbReference type="GO" id="GO:0015936">
    <property type="term" value="P:coenzyme A metabolic process"/>
    <property type="evidence" value="ECO:0007669"/>
    <property type="project" value="InterPro"/>
</dbReference>
<gene>
    <name evidence="5" type="ORF">A2363_00260</name>
</gene>
<accession>A0A1F6BD33</accession>
<dbReference type="EMBL" id="MFKE01000020">
    <property type="protein sequence ID" value="OGG34859.1"/>
    <property type="molecule type" value="Genomic_DNA"/>
</dbReference>
<dbReference type="AlphaFoldDB" id="A0A1F6BD33"/>
<evidence type="ECO:0000256" key="3">
    <source>
        <dbReference type="ARBA" id="ARBA00022857"/>
    </source>
</evidence>
<dbReference type="PROSITE" id="PS50065">
    <property type="entry name" value="HMG_COA_REDUCTASE_4"/>
    <property type="match status" value="1"/>
</dbReference>
<dbReference type="CDD" id="cd00643">
    <property type="entry name" value="HMG-CoA_reductase_classI"/>
    <property type="match status" value="1"/>
</dbReference>
<dbReference type="Proteomes" id="UP000176186">
    <property type="component" value="Unassembled WGS sequence"/>
</dbReference>
<evidence type="ECO:0000256" key="1">
    <source>
        <dbReference type="ARBA" id="ARBA00007661"/>
    </source>
</evidence>
<dbReference type="PANTHER" id="PTHR10572:SF24">
    <property type="entry name" value="3-HYDROXY-3-METHYLGLUTARYL-COENZYME A REDUCTASE"/>
    <property type="match status" value="1"/>
</dbReference>
<dbReference type="PROSITE" id="PS00066">
    <property type="entry name" value="HMG_COA_REDUCTASE_1"/>
    <property type="match status" value="1"/>
</dbReference>
<dbReference type="GO" id="GO:0016126">
    <property type="term" value="P:sterol biosynthetic process"/>
    <property type="evidence" value="ECO:0007669"/>
    <property type="project" value="TreeGrafter"/>
</dbReference>
<proteinExistence type="inferred from homology"/>
<dbReference type="SUPFAM" id="SSF55035">
    <property type="entry name" value="NAD-binding domain of HMG-CoA reductase"/>
    <property type="match status" value="1"/>
</dbReference>
<reference evidence="5 6" key="1">
    <citation type="journal article" date="2016" name="Nat. Commun.">
        <title>Thousands of microbial genomes shed light on interconnected biogeochemical processes in an aquifer system.</title>
        <authorList>
            <person name="Anantharaman K."/>
            <person name="Brown C.T."/>
            <person name="Hug L.A."/>
            <person name="Sharon I."/>
            <person name="Castelle C.J."/>
            <person name="Probst A.J."/>
            <person name="Thomas B.C."/>
            <person name="Singh A."/>
            <person name="Wilkins M.J."/>
            <person name="Karaoz U."/>
            <person name="Brodie E.L."/>
            <person name="Williams K.H."/>
            <person name="Hubbard S.S."/>
            <person name="Banfield J.F."/>
        </authorList>
    </citation>
    <scope>NUCLEOTIDE SEQUENCE [LARGE SCALE GENOMIC DNA]</scope>
</reference>
<dbReference type="PRINTS" id="PR00071">
    <property type="entry name" value="HMGCOARDTASE"/>
</dbReference>
<evidence type="ECO:0000256" key="4">
    <source>
        <dbReference type="ARBA" id="ARBA00023002"/>
    </source>
</evidence>
<dbReference type="InterPro" id="IPR009029">
    <property type="entry name" value="HMG_CoA_Rdtase_sub-bd_dom_sf"/>
</dbReference>
<dbReference type="Pfam" id="PF00368">
    <property type="entry name" value="HMG-CoA_red"/>
    <property type="match status" value="1"/>
</dbReference>
<keyword evidence="4" id="KW-0560">Oxidoreductase</keyword>
<dbReference type="Gene3D" id="3.30.70.420">
    <property type="entry name" value="Hydroxymethylglutaryl-CoA reductase, class I/II, NAD/NADP-binding domain"/>
    <property type="match status" value="1"/>
</dbReference>
<dbReference type="SUPFAM" id="SSF56542">
    <property type="entry name" value="Substrate-binding domain of HMG-CoA reductase"/>
    <property type="match status" value="1"/>
</dbReference>
<protein>
    <recommendedName>
        <fullName evidence="2">hydroxymethylglutaryl-CoA reductase (NADPH)</fullName>
        <ecNumber evidence="2">1.1.1.34</ecNumber>
    </recommendedName>
</protein>
<dbReference type="GO" id="GO:0008299">
    <property type="term" value="P:isoprenoid biosynthetic process"/>
    <property type="evidence" value="ECO:0007669"/>
    <property type="project" value="InterPro"/>
</dbReference>
<organism evidence="5 6">
    <name type="scientific">Candidatus Gottesmanbacteria bacterium RIFOXYB1_FULL_47_11</name>
    <dbReference type="NCBI Taxonomy" id="1798401"/>
    <lineage>
        <taxon>Bacteria</taxon>
        <taxon>Candidatus Gottesmaniibacteriota</taxon>
    </lineage>
</organism>
<evidence type="ECO:0000313" key="6">
    <source>
        <dbReference type="Proteomes" id="UP000176186"/>
    </source>
</evidence>
<keyword evidence="3" id="KW-0521">NADP</keyword>
<dbReference type="PROSITE" id="PS00318">
    <property type="entry name" value="HMG_COA_REDUCTASE_2"/>
    <property type="match status" value="1"/>
</dbReference>
<dbReference type="Gene3D" id="3.90.770.10">
    <property type="entry name" value="3-hydroxy-3-methylglutaryl-coenzyme A Reductase, Chain A, domain 2"/>
    <property type="match status" value="1"/>
</dbReference>
<dbReference type="InterPro" id="IPR023074">
    <property type="entry name" value="HMG_CoA_Rdtase_cat_sf"/>
</dbReference>
<dbReference type="InterPro" id="IPR023076">
    <property type="entry name" value="HMG_CoA_Rdtase_CS"/>
</dbReference>
<evidence type="ECO:0000256" key="2">
    <source>
        <dbReference type="ARBA" id="ARBA00012999"/>
    </source>
</evidence>
<comment type="similarity">
    <text evidence="1">Belongs to the HMG-CoA reductase family.</text>
</comment>
<evidence type="ECO:0000313" key="5">
    <source>
        <dbReference type="EMBL" id="OGG34859.1"/>
    </source>
</evidence>
<dbReference type="GO" id="GO:0004420">
    <property type="term" value="F:hydroxymethylglutaryl-CoA reductase (NADPH) activity"/>
    <property type="evidence" value="ECO:0007669"/>
    <property type="project" value="UniProtKB-EC"/>
</dbReference>
<dbReference type="InterPro" id="IPR004554">
    <property type="entry name" value="HMG_CoA_Rdtase_eu_arc"/>
</dbReference>
<dbReference type="PANTHER" id="PTHR10572">
    <property type="entry name" value="3-HYDROXY-3-METHYLGLUTARYL-COENZYME A REDUCTASE"/>
    <property type="match status" value="1"/>
</dbReference>